<feature type="active site" description="Proton acceptor" evidence="3">
    <location>
        <position position="138"/>
    </location>
</feature>
<dbReference type="GO" id="GO:0016787">
    <property type="term" value="F:hydrolase activity"/>
    <property type="evidence" value="ECO:0007669"/>
    <property type="project" value="UniProtKB-KW"/>
</dbReference>
<evidence type="ECO:0000256" key="3">
    <source>
        <dbReference type="PIRSR" id="PIRSR037238-1"/>
    </source>
</evidence>
<evidence type="ECO:0000313" key="5">
    <source>
        <dbReference type="EMBL" id="KAB7654648.1"/>
    </source>
</evidence>
<dbReference type="PIRSF" id="PIRSF037238">
    <property type="entry name" value="Carboxypeptidase_G2"/>
    <property type="match status" value="1"/>
</dbReference>
<dbReference type="OrthoDB" id="9776600at2"/>
<proteinExistence type="predicted"/>
<keyword evidence="2" id="KW-0378">Hydrolase</keyword>
<dbReference type="SUPFAM" id="SSF53187">
    <property type="entry name" value="Zn-dependent exopeptidases"/>
    <property type="match status" value="1"/>
</dbReference>
<organism evidence="5 6">
    <name type="scientific">Sutterella seckii</name>
    <dbReference type="NCBI Taxonomy" id="1944635"/>
    <lineage>
        <taxon>Bacteria</taxon>
        <taxon>Pseudomonadati</taxon>
        <taxon>Pseudomonadota</taxon>
        <taxon>Betaproteobacteria</taxon>
        <taxon>Burkholderiales</taxon>
        <taxon>Sutterellaceae</taxon>
        <taxon>Sutterella</taxon>
    </lineage>
</organism>
<comment type="caution">
    <text evidence="5">The sequence shown here is derived from an EMBL/GenBank/DDBJ whole genome shotgun (WGS) entry which is preliminary data.</text>
</comment>
<dbReference type="Pfam" id="PF07687">
    <property type="entry name" value="M20_dimer"/>
    <property type="match status" value="1"/>
</dbReference>
<name>A0A6I1EH24_9BURK</name>
<sequence length="372" mass="40344">MSLLQEYLKDLEEVVNVDCGSASTEGVTKVARIMQRHYDEMGFHTELVDFGPEAGKGLFATNKPGAEHFDLMLNAHLDTVFPDGTVAKRPFRIEGDRVRGPGCGDCKAGVIAILHALKNARPEDLDRLAIAVCHNPDEEISSIYSRDWLAAMAKRSKQALVLEAGRANGEFVRSRKGRSVWSVTFHGVSAHAGNNPKDGRSAILAAARFALEVSALQDLDGKGTSVCVGTIEGGTVCNTVPDTCTIKIDTRRWNDRDGDELDQAIEALARRDWGDGITVEAKRISVSPAMPFTEATRGLVQKIEEAARLEGFEAKWVDAGGGSDANRIAQAGTPVLDGVAPAGAGFHSEREYLRIDTIENRVRMLSRFLSLI</sequence>
<dbReference type="Proteomes" id="UP000430564">
    <property type="component" value="Unassembled WGS sequence"/>
</dbReference>
<feature type="domain" description="Peptidase M20 dimerisation" evidence="4">
    <location>
        <begin position="174"/>
        <end position="271"/>
    </location>
</feature>
<dbReference type="Gene3D" id="3.30.70.360">
    <property type="match status" value="1"/>
</dbReference>
<evidence type="ECO:0000259" key="4">
    <source>
        <dbReference type="Pfam" id="PF07687"/>
    </source>
</evidence>
<gene>
    <name evidence="5" type="ORF">GBM95_10165</name>
</gene>
<evidence type="ECO:0000256" key="1">
    <source>
        <dbReference type="ARBA" id="ARBA00022723"/>
    </source>
</evidence>
<dbReference type="Gene3D" id="3.40.630.10">
    <property type="entry name" value="Zn peptidases"/>
    <property type="match status" value="1"/>
</dbReference>
<dbReference type="CDD" id="cd03885">
    <property type="entry name" value="M20_CPDG2"/>
    <property type="match status" value="1"/>
</dbReference>
<dbReference type="InterPro" id="IPR002933">
    <property type="entry name" value="Peptidase_M20"/>
</dbReference>
<reference evidence="5 6" key="1">
    <citation type="submission" date="2019-10" db="EMBL/GenBank/DDBJ databases">
        <title>Genome diversity of Sutterella seckii.</title>
        <authorList>
            <person name="Chaplin A.V."/>
            <person name="Sokolova S.R."/>
            <person name="Mosin K.A."/>
            <person name="Ivanova E.L."/>
            <person name="Kochetkova T.O."/>
            <person name="Goltsov A.Y."/>
            <person name="Trofimov D.Y."/>
            <person name="Efimov B.A."/>
        </authorList>
    </citation>
    <scope>NUCLEOTIDE SEQUENCE [LARGE SCALE GENOMIC DNA]</scope>
    <source>
        <strain evidence="5 6">ASD393</strain>
    </source>
</reference>
<evidence type="ECO:0000313" key="6">
    <source>
        <dbReference type="Proteomes" id="UP000430564"/>
    </source>
</evidence>
<dbReference type="GO" id="GO:0046872">
    <property type="term" value="F:metal ion binding"/>
    <property type="evidence" value="ECO:0007669"/>
    <property type="project" value="UniProtKB-KW"/>
</dbReference>
<dbReference type="EMBL" id="WEHX01000098">
    <property type="protein sequence ID" value="KAB7654648.1"/>
    <property type="molecule type" value="Genomic_DNA"/>
</dbReference>
<dbReference type="InterPro" id="IPR050072">
    <property type="entry name" value="Peptidase_M20A"/>
</dbReference>
<dbReference type="PANTHER" id="PTHR43808">
    <property type="entry name" value="ACETYLORNITHINE DEACETYLASE"/>
    <property type="match status" value="1"/>
</dbReference>
<evidence type="ECO:0000256" key="2">
    <source>
        <dbReference type="ARBA" id="ARBA00022801"/>
    </source>
</evidence>
<dbReference type="SUPFAM" id="SSF55031">
    <property type="entry name" value="Bacterial exopeptidase dimerisation domain"/>
    <property type="match status" value="1"/>
</dbReference>
<dbReference type="InterPro" id="IPR036264">
    <property type="entry name" value="Bact_exopeptidase_dim_dom"/>
</dbReference>
<dbReference type="AlphaFoldDB" id="A0A6I1EH24"/>
<dbReference type="PANTHER" id="PTHR43808:SF9">
    <property type="entry name" value="BLL0789 PROTEIN"/>
    <property type="match status" value="1"/>
</dbReference>
<dbReference type="InterPro" id="IPR017150">
    <property type="entry name" value="Pept_M20_glutamate_carboxypep"/>
</dbReference>
<feature type="active site" evidence="3">
    <location>
        <position position="78"/>
    </location>
</feature>
<keyword evidence="1" id="KW-0479">Metal-binding</keyword>
<dbReference type="InterPro" id="IPR011650">
    <property type="entry name" value="Peptidase_M20_dimer"/>
</dbReference>
<dbReference type="Pfam" id="PF01546">
    <property type="entry name" value="Peptidase_M20"/>
    <property type="match status" value="1"/>
</dbReference>
<dbReference type="RefSeq" id="WP_152158995.1">
    <property type="nucleotide sequence ID" value="NZ_WEHX01000098.1"/>
</dbReference>
<accession>A0A6I1EH24</accession>
<protein>
    <submittedName>
        <fullName evidence="5">M20 family metallopeptidase</fullName>
    </submittedName>
</protein>